<gene>
    <name evidence="2" type="ORF">DCW48_01915</name>
</gene>
<protein>
    <submittedName>
        <fullName evidence="2">Uncharacterized protein</fullName>
    </submittedName>
</protein>
<organism evidence="2 3">
    <name type="scientific">Methylotenera mobilis</name>
    <dbReference type="NCBI Taxonomy" id="359408"/>
    <lineage>
        <taxon>Bacteria</taxon>
        <taxon>Pseudomonadati</taxon>
        <taxon>Pseudomonadota</taxon>
        <taxon>Betaproteobacteria</taxon>
        <taxon>Nitrosomonadales</taxon>
        <taxon>Methylophilaceae</taxon>
        <taxon>Methylotenera</taxon>
    </lineage>
</organism>
<dbReference type="PROSITE" id="PS51257">
    <property type="entry name" value="PROKAR_LIPOPROTEIN"/>
    <property type="match status" value="1"/>
</dbReference>
<dbReference type="Proteomes" id="UP000264313">
    <property type="component" value="Unassembled WGS sequence"/>
</dbReference>
<name>A0A351R8T7_9PROT</name>
<sequence length="113" mass="12130">MKLARLSAVFLFFIISGCAMSIPQAKNFAPTSQKKAMAAQHWGMIATDAVDQTRLAIAKQSTLNSSPLYVSDNGSTDFGRAFRKYMIAGLIDAGYTVSATKEGAIEVGYEAQV</sequence>
<reference evidence="2 3" key="1">
    <citation type="journal article" date="2018" name="Nat. Biotechnol.">
        <title>A standardized bacterial taxonomy based on genome phylogeny substantially revises the tree of life.</title>
        <authorList>
            <person name="Parks D.H."/>
            <person name="Chuvochina M."/>
            <person name="Waite D.W."/>
            <person name="Rinke C."/>
            <person name="Skarshewski A."/>
            <person name="Chaumeil P.A."/>
            <person name="Hugenholtz P."/>
        </authorList>
    </citation>
    <scope>NUCLEOTIDE SEQUENCE [LARGE SCALE GENOMIC DNA]</scope>
    <source>
        <strain evidence="2">UBA9958</strain>
    </source>
</reference>
<proteinExistence type="predicted"/>
<accession>A0A351R8T7</accession>
<comment type="caution">
    <text evidence="2">The sequence shown here is derived from an EMBL/GenBank/DDBJ whole genome shotgun (WGS) entry which is preliminary data.</text>
</comment>
<feature type="signal peptide" evidence="1">
    <location>
        <begin position="1"/>
        <end position="21"/>
    </location>
</feature>
<feature type="non-terminal residue" evidence="2">
    <location>
        <position position="113"/>
    </location>
</feature>
<evidence type="ECO:0000313" key="3">
    <source>
        <dbReference type="Proteomes" id="UP000264313"/>
    </source>
</evidence>
<dbReference type="EMBL" id="DNAA01000046">
    <property type="protein sequence ID" value="HBA08458.1"/>
    <property type="molecule type" value="Genomic_DNA"/>
</dbReference>
<keyword evidence="1" id="KW-0732">Signal</keyword>
<feature type="chain" id="PRO_5016766530" evidence="1">
    <location>
        <begin position="22"/>
        <end position="113"/>
    </location>
</feature>
<evidence type="ECO:0000313" key="2">
    <source>
        <dbReference type="EMBL" id="HBA08458.1"/>
    </source>
</evidence>
<dbReference type="AlphaFoldDB" id="A0A351R8T7"/>
<evidence type="ECO:0000256" key="1">
    <source>
        <dbReference type="SAM" id="SignalP"/>
    </source>
</evidence>